<reference evidence="3 4" key="1">
    <citation type="journal article" date="2023" name="Insect Mol. Biol.">
        <title>Genome sequencing provides insights into the evolution of gene families encoding plant cell wall-degrading enzymes in longhorned beetles.</title>
        <authorList>
            <person name="Shin N.R."/>
            <person name="Okamura Y."/>
            <person name="Kirsch R."/>
            <person name="Pauchet Y."/>
        </authorList>
    </citation>
    <scope>NUCLEOTIDE SEQUENCE [LARGE SCALE GENOMIC DNA]</scope>
    <source>
        <strain evidence="3">EAD_L_NR</strain>
    </source>
</reference>
<evidence type="ECO:0000259" key="2">
    <source>
        <dbReference type="PROSITE" id="PS50003"/>
    </source>
</evidence>
<feature type="compositionally biased region" description="Pro residues" evidence="1">
    <location>
        <begin position="346"/>
        <end position="356"/>
    </location>
</feature>
<evidence type="ECO:0000256" key="1">
    <source>
        <dbReference type="SAM" id="MobiDB-lite"/>
    </source>
</evidence>
<keyword evidence="4" id="KW-1185">Reference proteome</keyword>
<gene>
    <name evidence="3" type="ORF">NQ315_010394</name>
</gene>
<accession>A0AAV8WCB5</accession>
<evidence type="ECO:0000313" key="4">
    <source>
        <dbReference type="Proteomes" id="UP001159042"/>
    </source>
</evidence>
<dbReference type="Pfam" id="PF00169">
    <property type="entry name" value="PH"/>
    <property type="match status" value="1"/>
</dbReference>
<sequence length="456" mass="51614">MRKKLSLHNINKNVETITQDDQLLSPYIDLPSTDACQDIKCGYIFMKLRVWFRLERMKRVYGAIHNNWLIIYLTNKDMKPFHTFHLKDYEAKEAKGHKATNFELTSTLPDGKVFYFMALTHKDMLQWVVYINRCHDNSVVQSKGLDIEENKNSSPDDDTEEHYDCVLSASNKEAEDDEEIYSELDDIAMLQVNNTTSKQKIEAIPPLPGRPSQKSLLLHVLPPLVKSPSTLHEPEEAFYDDISEAEQNSDNSSSQEDSTYEAFVVNPRIIKKSVPISENKDTEPKKDTKTKVKSKSDTRDPSFIQEIHKKHSELTEPQQEAEESGNKGTVFSPLKTFKGTSSLSPPVVPKVPPLPAKPKLKDRAHIGKRHAFASYRQGSTSLTTPMDKPPLINFGICIYNATVYFPPLDGGACIVVAVGIDDFRAHGAERDIARAYDFEQSFDINNCVVHEPWGVA</sequence>
<dbReference type="SMART" id="SM00233">
    <property type="entry name" value="PH"/>
    <property type="match status" value="1"/>
</dbReference>
<dbReference type="AlphaFoldDB" id="A0AAV8WCB5"/>
<organism evidence="3 4">
    <name type="scientific">Exocentrus adspersus</name>
    <dbReference type="NCBI Taxonomy" id="1586481"/>
    <lineage>
        <taxon>Eukaryota</taxon>
        <taxon>Metazoa</taxon>
        <taxon>Ecdysozoa</taxon>
        <taxon>Arthropoda</taxon>
        <taxon>Hexapoda</taxon>
        <taxon>Insecta</taxon>
        <taxon>Pterygota</taxon>
        <taxon>Neoptera</taxon>
        <taxon>Endopterygota</taxon>
        <taxon>Coleoptera</taxon>
        <taxon>Polyphaga</taxon>
        <taxon>Cucujiformia</taxon>
        <taxon>Chrysomeloidea</taxon>
        <taxon>Cerambycidae</taxon>
        <taxon>Lamiinae</taxon>
        <taxon>Acanthocinini</taxon>
        <taxon>Exocentrus</taxon>
    </lineage>
</organism>
<dbReference type="SUPFAM" id="SSF50729">
    <property type="entry name" value="PH domain-like"/>
    <property type="match status" value="1"/>
</dbReference>
<proteinExistence type="predicted"/>
<feature type="domain" description="PH" evidence="2">
    <location>
        <begin position="37"/>
        <end position="136"/>
    </location>
</feature>
<feature type="region of interest" description="Disordered" evidence="1">
    <location>
        <begin position="274"/>
        <end position="359"/>
    </location>
</feature>
<comment type="caution">
    <text evidence="3">The sequence shown here is derived from an EMBL/GenBank/DDBJ whole genome shotgun (WGS) entry which is preliminary data.</text>
</comment>
<dbReference type="PROSITE" id="PS50003">
    <property type="entry name" value="PH_DOMAIN"/>
    <property type="match status" value="1"/>
</dbReference>
<protein>
    <recommendedName>
        <fullName evidence="2">PH domain-containing protein</fullName>
    </recommendedName>
</protein>
<evidence type="ECO:0000313" key="3">
    <source>
        <dbReference type="EMBL" id="KAJ8923812.1"/>
    </source>
</evidence>
<dbReference type="InterPro" id="IPR001849">
    <property type="entry name" value="PH_domain"/>
</dbReference>
<name>A0AAV8WCB5_9CUCU</name>
<dbReference type="Proteomes" id="UP001159042">
    <property type="component" value="Unassembled WGS sequence"/>
</dbReference>
<dbReference type="InterPro" id="IPR011993">
    <property type="entry name" value="PH-like_dom_sf"/>
</dbReference>
<dbReference type="EMBL" id="JANEYG010000004">
    <property type="protein sequence ID" value="KAJ8923812.1"/>
    <property type="molecule type" value="Genomic_DNA"/>
</dbReference>
<dbReference type="Gene3D" id="2.30.29.30">
    <property type="entry name" value="Pleckstrin-homology domain (PH domain)/Phosphotyrosine-binding domain (PTB)"/>
    <property type="match status" value="1"/>
</dbReference>
<feature type="compositionally biased region" description="Basic and acidic residues" evidence="1">
    <location>
        <begin position="278"/>
        <end position="300"/>
    </location>
</feature>